<evidence type="ECO:0000259" key="2">
    <source>
        <dbReference type="Pfam" id="PF02517"/>
    </source>
</evidence>
<dbReference type="GO" id="GO:0080120">
    <property type="term" value="P:CAAX-box protein maturation"/>
    <property type="evidence" value="ECO:0007669"/>
    <property type="project" value="UniProtKB-ARBA"/>
</dbReference>
<dbReference type="KEGG" id="cgv:CGLAU_09555"/>
<keyword evidence="1" id="KW-0472">Membrane</keyword>
<feature type="transmembrane region" description="Helical" evidence="1">
    <location>
        <begin position="168"/>
        <end position="189"/>
    </location>
</feature>
<accession>A0A1Q2HYE1</accession>
<name>A0A1Q2HYE1_9CORY</name>
<sequence>MQFHLLARPRHWWVSLIELALVAALFFGLLTAAVALLSATGDDADVLELLSLALVLPAPFLAAWLTRRNPNALLSVEYRIRWPIVGRAALVAVPLYGLLAGIMFFSAEAVVTAHTIALACVYLLIIPFQAAMEELVFRAALPQIVGTWVRSPWGAYGAAIPPFVFLHVYNWIGLTDIFVFAICAAYLTWRTGGIEAATVLHAAGNLQIYLLIPFFPDDLTVTTDLDWGSVAFTIALTVIATALIARVVTRSRAVSNVYRVG</sequence>
<feature type="transmembrane region" description="Helical" evidence="1">
    <location>
        <begin position="227"/>
        <end position="249"/>
    </location>
</feature>
<keyword evidence="4" id="KW-1185">Reference proteome</keyword>
<reference evidence="3 4" key="1">
    <citation type="submission" date="2016-12" db="EMBL/GenBank/DDBJ databases">
        <authorList>
            <person name="Song W.-J."/>
            <person name="Kurnit D.M."/>
        </authorList>
    </citation>
    <scope>NUCLEOTIDE SEQUENCE [LARGE SCALE GENOMIC DNA]</scope>
    <source>
        <strain evidence="3 4">DSM 30827</strain>
    </source>
</reference>
<proteinExistence type="predicted"/>
<gene>
    <name evidence="3" type="ORF">CGLAU_09555</name>
</gene>
<protein>
    <submittedName>
        <fullName evidence="3">CAAX amino terminal protease self-immunity</fullName>
    </submittedName>
</protein>
<keyword evidence="3" id="KW-0378">Hydrolase</keyword>
<dbReference type="OrthoDB" id="2680086at2"/>
<dbReference type="AlphaFoldDB" id="A0A1Q2HYE1"/>
<keyword evidence="1" id="KW-0812">Transmembrane</keyword>
<evidence type="ECO:0000313" key="3">
    <source>
        <dbReference type="EMBL" id="AQQ15862.1"/>
    </source>
</evidence>
<keyword evidence="3" id="KW-0645">Protease</keyword>
<feature type="transmembrane region" description="Helical" evidence="1">
    <location>
        <begin position="12"/>
        <end position="37"/>
    </location>
</feature>
<dbReference type="GO" id="GO:0006508">
    <property type="term" value="P:proteolysis"/>
    <property type="evidence" value="ECO:0007669"/>
    <property type="project" value="UniProtKB-KW"/>
</dbReference>
<feature type="domain" description="CAAX prenyl protease 2/Lysostaphin resistance protein A-like" evidence="2">
    <location>
        <begin position="119"/>
        <end position="206"/>
    </location>
</feature>
<feature type="transmembrane region" description="Helical" evidence="1">
    <location>
        <begin position="111"/>
        <end position="128"/>
    </location>
</feature>
<feature type="transmembrane region" description="Helical" evidence="1">
    <location>
        <begin position="196"/>
        <end position="215"/>
    </location>
</feature>
<feature type="transmembrane region" description="Helical" evidence="1">
    <location>
        <begin position="87"/>
        <end position="105"/>
    </location>
</feature>
<evidence type="ECO:0000313" key="4">
    <source>
        <dbReference type="Proteomes" id="UP000217209"/>
    </source>
</evidence>
<evidence type="ECO:0000256" key="1">
    <source>
        <dbReference type="SAM" id="Phobius"/>
    </source>
</evidence>
<feature type="transmembrane region" description="Helical" evidence="1">
    <location>
        <begin position="49"/>
        <end position="66"/>
    </location>
</feature>
<dbReference type="Proteomes" id="UP000217209">
    <property type="component" value="Chromosome"/>
</dbReference>
<feature type="transmembrane region" description="Helical" evidence="1">
    <location>
        <begin position="135"/>
        <end position="156"/>
    </location>
</feature>
<dbReference type="RefSeq" id="WP_095660488.1">
    <property type="nucleotide sequence ID" value="NZ_CP019688.1"/>
</dbReference>
<dbReference type="GO" id="GO:0004175">
    <property type="term" value="F:endopeptidase activity"/>
    <property type="evidence" value="ECO:0007669"/>
    <property type="project" value="UniProtKB-ARBA"/>
</dbReference>
<dbReference type="Pfam" id="PF02517">
    <property type="entry name" value="Rce1-like"/>
    <property type="match status" value="1"/>
</dbReference>
<organism evidence="3 4">
    <name type="scientific">Corynebacterium glaucum</name>
    <dbReference type="NCBI Taxonomy" id="187491"/>
    <lineage>
        <taxon>Bacteria</taxon>
        <taxon>Bacillati</taxon>
        <taxon>Actinomycetota</taxon>
        <taxon>Actinomycetes</taxon>
        <taxon>Mycobacteriales</taxon>
        <taxon>Corynebacteriaceae</taxon>
        <taxon>Corynebacterium</taxon>
    </lineage>
</organism>
<dbReference type="EMBL" id="CP019688">
    <property type="protein sequence ID" value="AQQ15862.1"/>
    <property type="molecule type" value="Genomic_DNA"/>
</dbReference>
<keyword evidence="1" id="KW-1133">Transmembrane helix</keyword>
<dbReference type="InterPro" id="IPR003675">
    <property type="entry name" value="Rce1/LyrA-like_dom"/>
</dbReference>